<dbReference type="Proteomes" id="UP000094385">
    <property type="component" value="Unassembled WGS sequence"/>
</dbReference>
<organism evidence="2 3">
    <name type="scientific">Lipomyces starkeyi NRRL Y-11557</name>
    <dbReference type="NCBI Taxonomy" id="675824"/>
    <lineage>
        <taxon>Eukaryota</taxon>
        <taxon>Fungi</taxon>
        <taxon>Dikarya</taxon>
        <taxon>Ascomycota</taxon>
        <taxon>Saccharomycotina</taxon>
        <taxon>Lipomycetes</taxon>
        <taxon>Lipomycetales</taxon>
        <taxon>Lipomycetaceae</taxon>
        <taxon>Lipomyces</taxon>
    </lineage>
</organism>
<keyword evidence="3" id="KW-1185">Reference proteome</keyword>
<dbReference type="InterPro" id="IPR050863">
    <property type="entry name" value="CenT-Element_Derived"/>
</dbReference>
<dbReference type="STRING" id="675824.A0A1E3PVH3"/>
<dbReference type="GO" id="GO:0003677">
    <property type="term" value="F:DNA binding"/>
    <property type="evidence" value="ECO:0007669"/>
    <property type="project" value="TreeGrafter"/>
</dbReference>
<sequence length="230" mass="25856">MIECICADGTILPPLGIFKGKNVLQNWISNEVLDKSFFSANTKGWTSDLHGLEWLKRVFEPATRAKANGQQRLLICDGHDSHISGSFIAHCLQNRITLLILPPHTSHLLQPLDVAIFGPLKKRLTAALSHLNQAQLVRIQKIEWMEAYIQARSEACTQQNIESAWRGAGLFPFNPQRALRTMVWDTTPELERPRTPTEFDIFDQVFVNSSPPDATSLRSANELLNSTINS</sequence>
<feature type="domain" description="DDE-1" evidence="1">
    <location>
        <begin position="1"/>
        <end position="165"/>
    </location>
</feature>
<gene>
    <name evidence="2" type="ORF">LIPSTDRAFT_334725</name>
</gene>
<name>A0A1E3PVH3_LIPST</name>
<dbReference type="EMBL" id="KV454304">
    <property type="protein sequence ID" value="ODQ69423.1"/>
    <property type="molecule type" value="Genomic_DNA"/>
</dbReference>
<protein>
    <recommendedName>
        <fullName evidence="1">DDE-1 domain-containing protein</fullName>
    </recommendedName>
</protein>
<dbReference type="AlphaFoldDB" id="A0A1E3PVH3"/>
<dbReference type="GO" id="GO:0005634">
    <property type="term" value="C:nucleus"/>
    <property type="evidence" value="ECO:0007669"/>
    <property type="project" value="TreeGrafter"/>
</dbReference>
<proteinExistence type="predicted"/>
<dbReference type="OrthoDB" id="4357141at2759"/>
<dbReference type="InterPro" id="IPR004875">
    <property type="entry name" value="DDE_SF_endonuclease_dom"/>
</dbReference>
<dbReference type="PANTHER" id="PTHR19303">
    <property type="entry name" value="TRANSPOSON"/>
    <property type="match status" value="1"/>
</dbReference>
<evidence type="ECO:0000259" key="1">
    <source>
        <dbReference type="Pfam" id="PF03184"/>
    </source>
</evidence>
<evidence type="ECO:0000313" key="3">
    <source>
        <dbReference type="Proteomes" id="UP000094385"/>
    </source>
</evidence>
<evidence type="ECO:0000313" key="2">
    <source>
        <dbReference type="EMBL" id="ODQ69423.1"/>
    </source>
</evidence>
<dbReference type="Pfam" id="PF03184">
    <property type="entry name" value="DDE_1"/>
    <property type="match status" value="1"/>
</dbReference>
<reference evidence="2 3" key="1">
    <citation type="journal article" date="2016" name="Proc. Natl. Acad. Sci. U.S.A.">
        <title>Comparative genomics of biotechnologically important yeasts.</title>
        <authorList>
            <person name="Riley R."/>
            <person name="Haridas S."/>
            <person name="Wolfe K.H."/>
            <person name="Lopes M.R."/>
            <person name="Hittinger C.T."/>
            <person name="Goeker M."/>
            <person name="Salamov A.A."/>
            <person name="Wisecaver J.H."/>
            <person name="Long T.M."/>
            <person name="Calvey C.H."/>
            <person name="Aerts A.L."/>
            <person name="Barry K.W."/>
            <person name="Choi C."/>
            <person name="Clum A."/>
            <person name="Coughlan A.Y."/>
            <person name="Deshpande S."/>
            <person name="Douglass A.P."/>
            <person name="Hanson S.J."/>
            <person name="Klenk H.-P."/>
            <person name="LaButti K.M."/>
            <person name="Lapidus A."/>
            <person name="Lindquist E.A."/>
            <person name="Lipzen A.M."/>
            <person name="Meier-Kolthoff J.P."/>
            <person name="Ohm R.A."/>
            <person name="Otillar R.P."/>
            <person name="Pangilinan J.L."/>
            <person name="Peng Y."/>
            <person name="Rokas A."/>
            <person name="Rosa C.A."/>
            <person name="Scheuner C."/>
            <person name="Sibirny A.A."/>
            <person name="Slot J.C."/>
            <person name="Stielow J.B."/>
            <person name="Sun H."/>
            <person name="Kurtzman C.P."/>
            <person name="Blackwell M."/>
            <person name="Grigoriev I.V."/>
            <person name="Jeffries T.W."/>
        </authorList>
    </citation>
    <scope>NUCLEOTIDE SEQUENCE [LARGE SCALE GENOMIC DNA]</scope>
    <source>
        <strain evidence="2 3">NRRL Y-11557</strain>
    </source>
</reference>
<dbReference type="InterPro" id="IPR036397">
    <property type="entry name" value="RNaseH_sf"/>
</dbReference>
<dbReference type="Gene3D" id="3.30.420.10">
    <property type="entry name" value="Ribonuclease H-like superfamily/Ribonuclease H"/>
    <property type="match status" value="1"/>
</dbReference>
<accession>A0A1E3PVH3</accession>
<dbReference type="PANTHER" id="PTHR19303:SF74">
    <property type="entry name" value="POGO TRANSPOSABLE ELEMENT WITH KRAB DOMAIN"/>
    <property type="match status" value="1"/>
</dbReference>
<feature type="non-terminal residue" evidence="2">
    <location>
        <position position="230"/>
    </location>
</feature>